<keyword evidence="4" id="KW-1185">Reference proteome</keyword>
<evidence type="ECO:0000256" key="2">
    <source>
        <dbReference type="SAM" id="Phobius"/>
    </source>
</evidence>
<reference evidence="3 4" key="1">
    <citation type="journal article" date="2007" name="Science">
        <title>The Chlamydomonas genome reveals the evolution of key animal and plant functions.</title>
        <authorList>
            <person name="Merchant S.S."/>
            <person name="Prochnik S.E."/>
            <person name="Vallon O."/>
            <person name="Harris E.H."/>
            <person name="Karpowicz S.J."/>
            <person name="Witman G.B."/>
            <person name="Terry A."/>
            <person name="Salamov A."/>
            <person name="Fritz-Laylin L.K."/>
            <person name="Marechal-Drouard L."/>
            <person name="Marshall W.F."/>
            <person name="Qu L.H."/>
            <person name="Nelson D.R."/>
            <person name="Sanderfoot A.A."/>
            <person name="Spalding M.H."/>
            <person name="Kapitonov V.V."/>
            <person name="Ren Q."/>
            <person name="Ferris P."/>
            <person name="Lindquist E."/>
            <person name="Shapiro H."/>
            <person name="Lucas S.M."/>
            <person name="Grimwood J."/>
            <person name="Schmutz J."/>
            <person name="Cardol P."/>
            <person name="Cerutti H."/>
            <person name="Chanfreau G."/>
            <person name="Chen C.L."/>
            <person name="Cognat V."/>
            <person name="Croft M.T."/>
            <person name="Dent R."/>
            <person name="Dutcher S."/>
            <person name="Fernandez E."/>
            <person name="Fukuzawa H."/>
            <person name="Gonzalez-Ballester D."/>
            <person name="Gonzalez-Halphen D."/>
            <person name="Hallmann A."/>
            <person name="Hanikenne M."/>
            <person name="Hippler M."/>
            <person name="Inwood W."/>
            <person name="Jabbari K."/>
            <person name="Kalanon M."/>
            <person name="Kuras R."/>
            <person name="Lefebvre P.A."/>
            <person name="Lemaire S.D."/>
            <person name="Lobanov A.V."/>
            <person name="Lohr M."/>
            <person name="Manuell A."/>
            <person name="Meier I."/>
            <person name="Mets L."/>
            <person name="Mittag M."/>
            <person name="Mittelmeier T."/>
            <person name="Moroney J.V."/>
            <person name="Moseley J."/>
            <person name="Napoli C."/>
            <person name="Nedelcu A.M."/>
            <person name="Niyogi K."/>
            <person name="Novoselov S.V."/>
            <person name="Paulsen I.T."/>
            <person name="Pazour G."/>
            <person name="Purton S."/>
            <person name="Ral J.P."/>
            <person name="Riano-Pachon D.M."/>
            <person name="Riekhof W."/>
            <person name="Rymarquis L."/>
            <person name="Schroda M."/>
            <person name="Stern D."/>
            <person name="Umen J."/>
            <person name="Willows R."/>
            <person name="Wilson N."/>
            <person name="Zimmer S.L."/>
            <person name="Allmer J."/>
            <person name="Balk J."/>
            <person name="Bisova K."/>
            <person name="Chen C.J."/>
            <person name="Elias M."/>
            <person name="Gendler K."/>
            <person name="Hauser C."/>
            <person name="Lamb M.R."/>
            <person name="Ledford H."/>
            <person name="Long J.C."/>
            <person name="Minagawa J."/>
            <person name="Page M.D."/>
            <person name="Pan J."/>
            <person name="Pootakham W."/>
            <person name="Roje S."/>
            <person name="Rose A."/>
            <person name="Stahlberg E."/>
            <person name="Terauchi A.M."/>
            <person name="Yang P."/>
            <person name="Ball S."/>
            <person name="Bowler C."/>
            <person name="Dieckmann C.L."/>
            <person name="Gladyshev V.N."/>
            <person name="Green P."/>
            <person name="Jorgensen R."/>
            <person name="Mayfield S."/>
            <person name="Mueller-Roeber B."/>
            <person name="Rajamani S."/>
            <person name="Sayre R.T."/>
            <person name="Brokstein P."/>
            <person name="Dubchak I."/>
            <person name="Goodstein D."/>
            <person name="Hornick L."/>
            <person name="Huang Y.W."/>
            <person name="Jhaveri J."/>
            <person name="Luo Y."/>
            <person name="Martinez D."/>
            <person name="Ngau W.C."/>
            <person name="Otillar B."/>
            <person name="Poliakov A."/>
            <person name="Porter A."/>
            <person name="Szajkowski L."/>
            <person name="Werner G."/>
            <person name="Zhou K."/>
            <person name="Grigoriev I.V."/>
            <person name="Rokhsar D.S."/>
            <person name="Grossman A.R."/>
        </authorList>
    </citation>
    <scope>NUCLEOTIDE SEQUENCE [LARGE SCALE GENOMIC DNA]</scope>
    <source>
        <strain evidence="4">CC-503</strain>
    </source>
</reference>
<feature type="compositionally biased region" description="Low complexity" evidence="1">
    <location>
        <begin position="390"/>
        <end position="402"/>
    </location>
</feature>
<dbReference type="Gene3D" id="3.30.70.1230">
    <property type="entry name" value="Nucleotide cyclase"/>
    <property type="match status" value="3"/>
</dbReference>
<proteinExistence type="predicted"/>
<feature type="region of interest" description="Disordered" evidence="1">
    <location>
        <begin position="1060"/>
        <end position="1097"/>
    </location>
</feature>
<dbReference type="GO" id="GO:0006171">
    <property type="term" value="P:cAMP biosynthetic process"/>
    <property type="evidence" value="ECO:0000318"/>
    <property type="project" value="GO_Central"/>
</dbReference>
<keyword evidence="2" id="KW-0812">Transmembrane</keyword>
<evidence type="ECO:0008006" key="5">
    <source>
        <dbReference type="Google" id="ProtNLM"/>
    </source>
</evidence>
<feature type="region of interest" description="Disordered" evidence="1">
    <location>
        <begin position="919"/>
        <end position="938"/>
    </location>
</feature>
<feature type="region of interest" description="Disordered" evidence="1">
    <location>
        <begin position="976"/>
        <end position="1023"/>
    </location>
</feature>
<feature type="region of interest" description="Disordered" evidence="1">
    <location>
        <begin position="1699"/>
        <end position="1727"/>
    </location>
</feature>
<protein>
    <recommendedName>
        <fullName evidence="5">Guanylate cyclase domain-containing protein</fullName>
    </recommendedName>
</protein>
<feature type="region of interest" description="Disordered" evidence="1">
    <location>
        <begin position="861"/>
        <end position="888"/>
    </location>
</feature>
<feature type="region of interest" description="Disordered" evidence="1">
    <location>
        <begin position="377"/>
        <end position="402"/>
    </location>
</feature>
<organism evidence="3 4">
    <name type="scientific">Chlamydomonas reinhardtii</name>
    <name type="common">Chlamydomonas smithii</name>
    <dbReference type="NCBI Taxonomy" id="3055"/>
    <lineage>
        <taxon>Eukaryota</taxon>
        <taxon>Viridiplantae</taxon>
        <taxon>Chlorophyta</taxon>
        <taxon>core chlorophytes</taxon>
        <taxon>Chlorophyceae</taxon>
        <taxon>CS clade</taxon>
        <taxon>Chlamydomonadales</taxon>
        <taxon>Chlamydomonadaceae</taxon>
        <taxon>Chlamydomonas</taxon>
    </lineage>
</organism>
<dbReference type="InterPro" id="IPR050697">
    <property type="entry name" value="Adenylyl/Guanylyl_Cyclase_3/4"/>
</dbReference>
<feature type="compositionally biased region" description="Gly residues" evidence="1">
    <location>
        <begin position="1321"/>
        <end position="1332"/>
    </location>
</feature>
<feature type="compositionally biased region" description="Low complexity" evidence="1">
    <location>
        <begin position="2077"/>
        <end position="2100"/>
    </location>
</feature>
<evidence type="ECO:0000256" key="1">
    <source>
        <dbReference type="SAM" id="MobiDB-lite"/>
    </source>
</evidence>
<feature type="compositionally biased region" description="Low complexity" evidence="1">
    <location>
        <begin position="976"/>
        <end position="985"/>
    </location>
</feature>
<feature type="compositionally biased region" description="Low complexity" evidence="1">
    <location>
        <begin position="1673"/>
        <end position="1690"/>
    </location>
</feature>
<dbReference type="PANTHER" id="PTHR43081">
    <property type="entry name" value="ADENYLATE CYCLASE, TERMINAL-DIFFERENTIATION SPECIFIC-RELATED"/>
    <property type="match status" value="1"/>
</dbReference>
<dbReference type="OrthoDB" id="542421at2759"/>
<gene>
    <name evidence="3" type="ORF">CHLRE_12g488752v5</name>
</gene>
<evidence type="ECO:0000313" key="3">
    <source>
        <dbReference type="EMBL" id="PNW74649.1"/>
    </source>
</evidence>
<feature type="region of interest" description="Disordered" evidence="1">
    <location>
        <begin position="2073"/>
        <end position="2122"/>
    </location>
</feature>
<feature type="compositionally biased region" description="Low complexity" evidence="1">
    <location>
        <begin position="2159"/>
        <end position="2172"/>
    </location>
</feature>
<dbReference type="EMBL" id="CM008973">
    <property type="protein sequence ID" value="PNW74649.1"/>
    <property type="molecule type" value="Genomic_DNA"/>
</dbReference>
<feature type="region of interest" description="Disordered" evidence="1">
    <location>
        <begin position="1578"/>
        <end position="1614"/>
    </location>
</feature>
<dbReference type="Gramene" id="PNW74649">
    <property type="protein sequence ID" value="PNW74649"/>
    <property type="gene ID" value="CHLRE_12g488752v5"/>
</dbReference>
<keyword evidence="2" id="KW-0472">Membrane</keyword>
<dbReference type="Proteomes" id="UP000006906">
    <property type="component" value="Chromosome 12"/>
</dbReference>
<feature type="region of interest" description="Disordered" evidence="1">
    <location>
        <begin position="1798"/>
        <end position="1870"/>
    </location>
</feature>
<feature type="region of interest" description="Disordered" evidence="1">
    <location>
        <begin position="1318"/>
        <end position="1338"/>
    </location>
</feature>
<feature type="region of interest" description="Disordered" evidence="1">
    <location>
        <begin position="1988"/>
        <end position="2031"/>
    </location>
</feature>
<dbReference type="RefSeq" id="XP_042918055.1">
    <property type="nucleotide sequence ID" value="XM_043067881.1"/>
</dbReference>
<sequence>MSTTSSDGPSRTEHLDPANEGRWIAAGFHPNDTAQFLLATRESVASSNTAIDIRALYGRQHLRASSLTAIMIANHTIPLAVVVRASRSLMDQIFTPAAMPVALASYRASIRYINTSAAAPPAPASISAETGSAAQRESMQDVAVGVAVACVVTLLALGTYTWWWTARRRRRGPRDGGGRILAPGVGEDTSLVVTDIMDSTRLWEELPSAVMDVALQLHHSCIRRVSTACSGYESATEGDSFILAFHTPQAAVLFCLAAQDELVGLAWPPELLQDETCKPLWVRSAPLQQQQPELPISAGAVGAAVTSTAVRSSGGLAPATARQVLNPLSRTFRRQALPGAGSSVRLPTGTSARSATGGGGVTADSIHDVMLSAGSAFSEGYPLGPPDSRTAAGAGTQSGGSDAELELAQTTAAAPDDGMATRSSGTGMLIGARVSRGGAEGAAGERTQSDRKFIDLRLVGRGGGALSRSFAAVKRHGTALSRLATGVLRGVGGGSATTDTAGGAAGGTGGELWAFMHFRMPPSIIPSRASAAAAATAEAAGDSAAAARYSGERQRQPQLPSRLEQLAFGSGDGSGGSGREGAYYEGAGRGRSRAMLQIGGGGTSGSDVDGAAGVGPALSPSPTGAVSALAGFASGQQPSPAAVHGAAAASSCSTGADVAGPSSAVHAQHFTPASPAAISPFRSLSQGYGRQQPMSGGSSRRRGFRALSPLAPASAGLVGVGAAQASASAGTAARALLLSGRGTTSVDLGCWGPGGGDAAHQALPVGPIAAAALAAAAPVAPAMCGDSTGDAAGFMTSRGQPALVDDEAPTAAALDAFMLPLPSAALFEDHTAGASGALSSRMAVGTLDMSTAHSVRVSRMEGAGADRAGSDQALPVLSGSHLNPKSSQGYLQPHATLVVAPATAGAATGVADCVEAGDRSYRSGSGQGGRPASAADISSSLRSRPGLLRFVSKIASRPATSVQTLGLPAAGVATSAAAAGTPSGARPLSTRRGALQRASRGTSGSTGDAVGSVGAGRRGADGGTAASAVMGVVGSSGIGALLRQRFLFTVDGWEARKVADAGRSPETSAHAGTGQVVLPSPEDRRPPRTSMSADEAALQQRLAQAAVDDLDGAPDVSAPHSTATGAAVAPSTGGMRPSALVGSWSPRLAAADRSVSFSTAATGQAAMVASPGGRSYGHGATGSAASAQLRVLLMSGLRVRMGVASGVRLESDITLNRASQRITYAGRTMAIAKAISGAAAGGMVLVSAEAHALLTGTAPGEALGPAGSTSAAAAAGVGAAGVLLRPGSSLSSSRTSFNVTSQRALFWSAGTYHLLESHGSGNAGGEGGGSGGERSQPPLDLYLVASPTQVPRWAALPLPAAGKPPASCVAAGVLAAPVGQLAVAVVAVSGAAAIAASSFGVWRQSATLLWREAARLALAHSGFLATTRSAVVAAAGCDAGPTAVGLKAAGAGGSGHTVLLTAAFPSAVAAMRWSAALLEWGLLAPWPAALLLHDCAEEIWRDTLPGAAAGTAGAGTVTAQGGFGARVCVAADAAGAAAATMQPLPLTLEPASLQSQGALLSGSAVHVAALRMATGLPSAQRSSSSGLPPQAVGGVTHTALPHAGAAGGTPSQPSRASLLGVAAASSGMLAAPPLALLVEGGADQGRNVLMSESALELPRNLHGVPPSDKIRPASGHVAHASSGSHSRGGARVRGLCLDAVGGGSTRPGSSNTSTGHATPPSRTHTPMTHAIVPRGQAVDPLLTSLPELDGGCGANNASKSSGYGRQGTSDVGTGGFGSHVLPPTPAESVGGGSAAVTIPVPAASNPGEPIRSNVHTSPSASTHLTAATSSSAHCSTHSSSGHAGGSGRTGGGSGGRVSGFSAAAHGRMRPPTVLEVSPSLIPAGLEHHFMGGDVSSGAEGGVVPPPRMVLAVGRPRHAYPDAGSSAAAASPGTQMSDRGPGHRTSVGTQDPADGSRRGSRPSNFPSAAPHPVGSAACALAECPGDVAAHEDGRGQTGVAVPDAGTDTATGKLLRPSQLQPPAVTRAPDEEGQPTTLLVGVERGEPLQLPAQWSPASSVDITLAAQPVRSITAAPDYPTSQSEPQSQQPAACADASSAQQTAGGGEGGGTGATDQSQAEAGSYRPGALRTVTQSGCITSAHTVASTLSSTADGEGPGLHAAAATASGPAASQPTQPPQLPHHPQQSSIQGNNSVAATGPRAAVPAAVVDLDGRGQVGEIGLLPPPRPMRTSAIGSLPTCSSVQGGGGSSQVGFNKDSDGGVMLASEYLPFFLCRGLRLRCGVDYGVVTADVNCVTGVVQYRGPIAVAAAALAARAPVSQALVSSAAATAASAAVAAEAAILAEDSISKARVLASPESVYLAGRQPAVSAPAASPSRGETTPE</sequence>
<feature type="region of interest" description="Disordered" evidence="1">
    <location>
        <begin position="337"/>
        <end position="360"/>
    </location>
</feature>
<feature type="region of interest" description="Disordered" evidence="1">
    <location>
        <begin position="545"/>
        <end position="585"/>
    </location>
</feature>
<accession>A0A2K3D299</accession>
<feature type="compositionally biased region" description="Polar residues" evidence="1">
    <location>
        <begin position="1706"/>
        <end position="1726"/>
    </location>
</feature>
<feature type="compositionally biased region" description="Gly residues" evidence="1">
    <location>
        <begin position="2101"/>
        <end position="2110"/>
    </location>
</feature>
<dbReference type="InterPro" id="IPR029787">
    <property type="entry name" value="Nucleotide_cyclase"/>
</dbReference>
<feature type="compositionally biased region" description="Polar residues" evidence="1">
    <location>
        <begin position="1578"/>
        <end position="1587"/>
    </location>
</feature>
<feature type="compositionally biased region" description="Low complexity" evidence="1">
    <location>
        <begin position="1815"/>
        <end position="1841"/>
    </location>
</feature>
<dbReference type="GO" id="GO:0004016">
    <property type="term" value="F:adenylate cyclase activity"/>
    <property type="evidence" value="ECO:0000318"/>
    <property type="project" value="GO_Central"/>
</dbReference>
<dbReference type="PANTHER" id="PTHR43081:SF1">
    <property type="entry name" value="ADENYLATE CYCLASE, TERMINAL-DIFFERENTIATION SPECIFIC"/>
    <property type="match status" value="1"/>
</dbReference>
<feature type="transmembrane region" description="Helical" evidence="2">
    <location>
        <begin position="142"/>
        <end position="164"/>
    </location>
</feature>
<dbReference type="ExpressionAtlas" id="A0A2K3D299">
    <property type="expression patterns" value="baseline"/>
</dbReference>
<feature type="region of interest" description="Disordered" evidence="1">
    <location>
        <begin position="2146"/>
        <end position="2199"/>
    </location>
</feature>
<dbReference type="SUPFAM" id="SSF55073">
    <property type="entry name" value="Nucleotide cyclase"/>
    <property type="match status" value="2"/>
</dbReference>
<feature type="compositionally biased region" description="Gly residues" evidence="1">
    <location>
        <begin position="570"/>
        <end position="579"/>
    </location>
</feature>
<feature type="compositionally biased region" description="Gly residues" evidence="1">
    <location>
        <begin position="1842"/>
        <end position="1857"/>
    </location>
</feature>
<evidence type="ECO:0000313" key="4">
    <source>
        <dbReference type="Proteomes" id="UP000006906"/>
    </source>
</evidence>
<feature type="region of interest" description="Disordered" evidence="1">
    <location>
        <begin position="597"/>
        <end position="616"/>
    </location>
</feature>
<dbReference type="KEGG" id="cre:CHLRE_12g488752v5"/>
<feature type="region of interest" description="Disordered" evidence="1">
    <location>
        <begin position="1756"/>
        <end position="1776"/>
    </location>
</feature>
<feature type="region of interest" description="Disordered" evidence="1">
    <location>
        <begin position="1920"/>
        <end position="1972"/>
    </location>
</feature>
<dbReference type="InParanoid" id="A0A2K3D299"/>
<feature type="region of interest" description="Disordered" evidence="1">
    <location>
        <begin position="1111"/>
        <end position="1139"/>
    </location>
</feature>
<keyword evidence="2" id="KW-1133">Transmembrane helix</keyword>
<dbReference type="GeneID" id="5716668"/>
<feature type="compositionally biased region" description="Polar residues" evidence="1">
    <location>
        <begin position="1756"/>
        <end position="1771"/>
    </location>
</feature>
<name>A0A2K3D299_CHLRE</name>
<feature type="region of interest" description="Disordered" evidence="1">
    <location>
        <begin position="1671"/>
        <end position="1690"/>
    </location>
</feature>